<dbReference type="SUPFAM" id="SSF52540">
    <property type="entry name" value="P-loop containing nucleoside triphosphate hydrolases"/>
    <property type="match status" value="1"/>
</dbReference>
<feature type="compositionally biased region" description="Low complexity" evidence="2">
    <location>
        <begin position="807"/>
        <end position="817"/>
    </location>
</feature>
<feature type="compositionally biased region" description="Polar residues" evidence="2">
    <location>
        <begin position="823"/>
        <end position="856"/>
    </location>
</feature>
<reference evidence="3" key="1">
    <citation type="submission" date="2009-10" db="EMBL/GenBank/DDBJ databases">
        <title>Diversity of trophic interactions inside an arsenic-rich microbial ecosystem.</title>
        <authorList>
            <person name="Bertin P.N."/>
            <person name="Heinrich-Salmeron A."/>
            <person name="Pelletier E."/>
            <person name="Goulhen-Chollet F."/>
            <person name="Arsene-Ploetze F."/>
            <person name="Gallien S."/>
            <person name="Calteau A."/>
            <person name="Vallenet D."/>
            <person name="Casiot C."/>
            <person name="Chane-Woon-Ming B."/>
            <person name="Giloteaux L."/>
            <person name="Barakat M."/>
            <person name="Bonnefoy V."/>
            <person name="Bruneel O."/>
            <person name="Chandler M."/>
            <person name="Cleiss J."/>
            <person name="Duran R."/>
            <person name="Elbaz-Poulichet F."/>
            <person name="Fonknechten N."/>
            <person name="Lauga B."/>
            <person name="Mornico D."/>
            <person name="Ortet P."/>
            <person name="Schaeffer C."/>
            <person name="Siguier P."/>
            <person name="Alexander Thil Smith A."/>
            <person name="Van Dorsselaer A."/>
            <person name="Weissenbach J."/>
            <person name="Medigue C."/>
            <person name="Le Paslier D."/>
        </authorList>
    </citation>
    <scope>NUCLEOTIDE SEQUENCE</scope>
</reference>
<dbReference type="EMBL" id="CABQ01000322">
    <property type="protein sequence ID" value="CBI09136.1"/>
    <property type="molecule type" value="Genomic_DNA"/>
</dbReference>
<feature type="region of interest" description="Disordered" evidence="2">
    <location>
        <begin position="807"/>
        <end position="856"/>
    </location>
</feature>
<name>E6QPG5_9ZZZZ</name>
<evidence type="ECO:0000256" key="2">
    <source>
        <dbReference type="SAM" id="MobiDB-lite"/>
    </source>
</evidence>
<dbReference type="InterPro" id="IPR027417">
    <property type="entry name" value="P-loop_NTPase"/>
</dbReference>
<feature type="compositionally biased region" description="Acidic residues" evidence="2">
    <location>
        <begin position="903"/>
        <end position="914"/>
    </location>
</feature>
<feature type="region of interest" description="Disordered" evidence="2">
    <location>
        <begin position="903"/>
        <end position="962"/>
    </location>
</feature>
<gene>
    <name evidence="3" type="ORF">CARN6_2690</name>
</gene>
<feature type="coiled-coil region" evidence="1">
    <location>
        <begin position="316"/>
        <end position="350"/>
    </location>
</feature>
<keyword evidence="1" id="KW-0175">Coiled coil</keyword>
<dbReference type="AlphaFoldDB" id="E6QPG5"/>
<comment type="caution">
    <text evidence="3">The sequence shown here is derived from an EMBL/GenBank/DDBJ whole genome shotgun (WGS) entry which is preliminary data.</text>
</comment>
<sequence>MHGPPPRAAGLAVARPAADPVCRVHTIPLSTPKAGVDMDPITQAQRAKREAELQPTRHAMAAAMVNYFLLHEQKIAEIEAAREREANKKARAEGRAGVQMPAPLPPMGVAATVGLGKSRAITGVAQAAHAAGLPVVVLVPTHQLAQEHAERLKPLGAVVYQGRRPPAESKPNEAPCDPGSHACYRLIQVSKAGDQNHRPAQGLCRQCPNGAAGVLKFVTRDEMRRQRAEQFFKTHGIDPVSVAPCQFLHRGLPDQLAAPILIAPIQAFSEAMAELREMDPETGFLLRQIQRIVIVDEHIPMATEVEVHAGDIKVWRNRLDALLERLDRSITALQSKRALTQAEVDELDQAKAMRALVPEIDALFRDMGAKIAGDIPLGADAQRVIDLQKKVTKAGGSIAGTAAWEKVGYLRDEDDFFIPLRALSTLARNCKAGTMRQEKGTLFAYETSPVVEWARDKGSVMFLDATMSQAMRQFIQAKGGHIHEATASQNMRVTRMMGHLYARGDVDKSDYSAHARAHMAEIRDLVVPKLLQPAAIITHKAYLRYSQEAHQAEGAAEAAAQEFEAETGVPIGWFGRHDRGLDAWGGRHQAQVGMPLSSKETLAGLHATVRAAMADCGIQLPAWDGVMDKEKADSSGPPMPVMPEVRAWLLDEYAQGLAQGIGRNRAVNHPRDAAPLQVQLWGGLQTPEMDRALKRYGVLIHKRIRNPRSVAGPKPDRNAVDTAIEMVQAAGAGVSERSVRAALVDSRRSASTEAIRARLKELRASGALPPAVRVRREEAVCAAPAHIPAEVADPAQETAAVLHQVETTAETQTQGQEKMGPLTVTTPSPSETTAPNSHKETNSGNSAQCDTATKPQTRGQEKIFFAPAFDFVPTITTASDATLTDDELEDMLQQVAGDIEADLMQDDDPGDDPDPNPAGPGGSGGRRERVPIAQPNHPTRLAASRHIHHNTWRGGAPPPSPS</sequence>
<accession>E6QPG5</accession>
<evidence type="ECO:0000256" key="1">
    <source>
        <dbReference type="SAM" id="Coils"/>
    </source>
</evidence>
<protein>
    <submittedName>
        <fullName evidence="3">Uncharacterized protein</fullName>
    </submittedName>
</protein>
<proteinExistence type="predicted"/>
<evidence type="ECO:0000313" key="3">
    <source>
        <dbReference type="EMBL" id="CBI09136.1"/>
    </source>
</evidence>
<organism evidence="3">
    <name type="scientific">mine drainage metagenome</name>
    <dbReference type="NCBI Taxonomy" id="410659"/>
    <lineage>
        <taxon>unclassified sequences</taxon>
        <taxon>metagenomes</taxon>
        <taxon>ecological metagenomes</taxon>
    </lineage>
</organism>